<reference evidence="2" key="1">
    <citation type="submission" date="2023-08" db="EMBL/GenBank/DDBJ databases">
        <title>Reference Genome Resource for the Citrus Pathogen Phytophthora citrophthora.</title>
        <authorList>
            <person name="Moller H."/>
            <person name="Coetzee B."/>
            <person name="Rose L.J."/>
            <person name="Van Niekerk J.M."/>
        </authorList>
    </citation>
    <scope>NUCLEOTIDE SEQUENCE</scope>
    <source>
        <strain evidence="2">STE-U-9442</strain>
    </source>
</reference>
<dbReference type="InterPro" id="IPR043502">
    <property type="entry name" value="DNA/RNA_pol_sf"/>
</dbReference>
<dbReference type="EMBL" id="JASMQC010000012">
    <property type="protein sequence ID" value="KAK1941452.1"/>
    <property type="molecule type" value="Genomic_DNA"/>
</dbReference>
<evidence type="ECO:0000256" key="1">
    <source>
        <dbReference type="SAM" id="MobiDB-lite"/>
    </source>
</evidence>
<proteinExistence type="predicted"/>
<gene>
    <name evidence="2" type="ORF">P3T76_007318</name>
</gene>
<dbReference type="Gene3D" id="3.10.10.10">
    <property type="entry name" value="HIV Type 1 Reverse Transcriptase, subunit A, domain 1"/>
    <property type="match status" value="1"/>
</dbReference>
<name>A0AAD9LN51_9STRA</name>
<sequence length="263" mass="29733">MTRLARARRLRELMEALAVANVQYPNNLRAHGSADDNCENVPSKLRCLERGAPGAGLHGRSSRRKLRKLRESQSGTETSVSAGQTPSVETLNVLTCTSTGLQFQRMRLENPPTSASRVTCTMDASNKFAFSRMSREWNVRPKSWSILSSMASLRAMAPSVAKTKKQRFEEQSWDSLKSSPYYEIPSELPKDKGAQHEIEFVPGTKYCVTRQWPLPREQVQAIDDFFESRRLAGQVRESKSPHSAPTFCVKKPQFGWRIVHAYN</sequence>
<dbReference type="SUPFAM" id="SSF56672">
    <property type="entry name" value="DNA/RNA polymerases"/>
    <property type="match status" value="1"/>
</dbReference>
<evidence type="ECO:0000313" key="2">
    <source>
        <dbReference type="EMBL" id="KAK1941452.1"/>
    </source>
</evidence>
<comment type="caution">
    <text evidence="2">The sequence shown here is derived from an EMBL/GenBank/DDBJ whole genome shotgun (WGS) entry which is preliminary data.</text>
</comment>
<protein>
    <recommendedName>
        <fullName evidence="4">Reverse transcriptase</fullName>
    </recommendedName>
</protein>
<evidence type="ECO:0008006" key="4">
    <source>
        <dbReference type="Google" id="ProtNLM"/>
    </source>
</evidence>
<accession>A0AAD9LN51</accession>
<dbReference type="AlphaFoldDB" id="A0AAD9LN51"/>
<dbReference type="Proteomes" id="UP001259832">
    <property type="component" value="Unassembled WGS sequence"/>
</dbReference>
<evidence type="ECO:0000313" key="3">
    <source>
        <dbReference type="Proteomes" id="UP001259832"/>
    </source>
</evidence>
<feature type="compositionally biased region" description="Polar residues" evidence="1">
    <location>
        <begin position="72"/>
        <end position="86"/>
    </location>
</feature>
<organism evidence="2 3">
    <name type="scientific">Phytophthora citrophthora</name>
    <dbReference type="NCBI Taxonomy" id="4793"/>
    <lineage>
        <taxon>Eukaryota</taxon>
        <taxon>Sar</taxon>
        <taxon>Stramenopiles</taxon>
        <taxon>Oomycota</taxon>
        <taxon>Peronosporomycetes</taxon>
        <taxon>Peronosporales</taxon>
        <taxon>Peronosporaceae</taxon>
        <taxon>Phytophthora</taxon>
    </lineage>
</organism>
<feature type="region of interest" description="Disordered" evidence="1">
    <location>
        <begin position="49"/>
        <end position="86"/>
    </location>
</feature>
<keyword evidence="3" id="KW-1185">Reference proteome</keyword>